<feature type="compositionally biased region" description="Acidic residues" evidence="1">
    <location>
        <begin position="82"/>
        <end position="91"/>
    </location>
</feature>
<name>A0A9D1FQV6_9FIRM</name>
<organism evidence="3 4">
    <name type="scientific">Candidatus Caccousia stercoris</name>
    <dbReference type="NCBI Taxonomy" id="2840723"/>
    <lineage>
        <taxon>Bacteria</taxon>
        <taxon>Bacillati</taxon>
        <taxon>Bacillota</taxon>
        <taxon>Clostridia</taxon>
        <taxon>Eubacteriales</taxon>
        <taxon>Oscillospiraceae</taxon>
        <taxon>Oscillospiraceae incertae sedis</taxon>
        <taxon>Candidatus Caccousia</taxon>
    </lineage>
</organism>
<feature type="region of interest" description="Disordered" evidence="1">
    <location>
        <begin position="290"/>
        <end position="310"/>
    </location>
</feature>
<feature type="region of interest" description="Disordered" evidence="1">
    <location>
        <begin position="1"/>
        <end position="111"/>
    </location>
</feature>
<reference evidence="3" key="1">
    <citation type="submission" date="2020-10" db="EMBL/GenBank/DDBJ databases">
        <authorList>
            <person name="Gilroy R."/>
        </authorList>
    </citation>
    <scope>NUCLEOTIDE SEQUENCE</scope>
    <source>
        <strain evidence="3">6086</strain>
    </source>
</reference>
<feature type="compositionally biased region" description="Acidic residues" evidence="1">
    <location>
        <begin position="31"/>
        <end position="47"/>
    </location>
</feature>
<evidence type="ECO:0000313" key="4">
    <source>
        <dbReference type="Proteomes" id="UP000824141"/>
    </source>
</evidence>
<proteinExistence type="predicted"/>
<feature type="compositionally biased region" description="Polar residues" evidence="1">
    <location>
        <begin position="291"/>
        <end position="306"/>
    </location>
</feature>
<protein>
    <submittedName>
        <fullName evidence="3">Uncharacterized protein</fullName>
    </submittedName>
</protein>
<sequence>MAKKKRKGNRNAPSFSADYRQGASAPVQEGTDSELDDFLPEGEDLPDDREFAKKKEKPAPKRKADQTEETEASAKEESMEAQAEDTQEPDDSSWSSAPAVPAAPAAASSARSARARGRHRYGVVLGSLVLLLALVGVVSLAGMIGTRIYDQATDDSALRAYDEKLACIVMQDPEPFDSPETADPTFVQNAALWKSILEKRSEWTGYDDNGLAIIPLGVVASAAQELFGPDCSLSPSNPTEETFYTYDSTTNTYHVSVFSSDSAMTPYTESSRREGDTTVLTVGYVLPTDPWRTQETSSGTENTAPSPSKYMEYVMKTDPETGEEYVYAVREPG</sequence>
<dbReference type="AlphaFoldDB" id="A0A9D1FQV6"/>
<accession>A0A9D1FQV6</accession>
<evidence type="ECO:0000313" key="3">
    <source>
        <dbReference type="EMBL" id="HIS77928.1"/>
    </source>
</evidence>
<feature type="compositionally biased region" description="Basic and acidic residues" evidence="1">
    <location>
        <begin position="48"/>
        <end position="78"/>
    </location>
</feature>
<dbReference type="EMBL" id="DVJM01000018">
    <property type="protein sequence ID" value="HIS77928.1"/>
    <property type="molecule type" value="Genomic_DNA"/>
</dbReference>
<evidence type="ECO:0000256" key="1">
    <source>
        <dbReference type="SAM" id="MobiDB-lite"/>
    </source>
</evidence>
<reference evidence="3" key="2">
    <citation type="journal article" date="2021" name="PeerJ">
        <title>Extensive microbial diversity within the chicken gut microbiome revealed by metagenomics and culture.</title>
        <authorList>
            <person name="Gilroy R."/>
            <person name="Ravi A."/>
            <person name="Getino M."/>
            <person name="Pursley I."/>
            <person name="Horton D.L."/>
            <person name="Alikhan N.F."/>
            <person name="Baker D."/>
            <person name="Gharbi K."/>
            <person name="Hall N."/>
            <person name="Watson M."/>
            <person name="Adriaenssens E.M."/>
            <person name="Foster-Nyarko E."/>
            <person name="Jarju S."/>
            <person name="Secka A."/>
            <person name="Antonio M."/>
            <person name="Oren A."/>
            <person name="Chaudhuri R.R."/>
            <person name="La Ragione R."/>
            <person name="Hildebrand F."/>
            <person name="Pallen M.J."/>
        </authorList>
    </citation>
    <scope>NUCLEOTIDE SEQUENCE</scope>
    <source>
        <strain evidence="3">6086</strain>
    </source>
</reference>
<comment type="caution">
    <text evidence="3">The sequence shown here is derived from an EMBL/GenBank/DDBJ whole genome shotgun (WGS) entry which is preliminary data.</text>
</comment>
<keyword evidence="2" id="KW-0812">Transmembrane</keyword>
<evidence type="ECO:0000256" key="2">
    <source>
        <dbReference type="SAM" id="Phobius"/>
    </source>
</evidence>
<gene>
    <name evidence="3" type="ORF">IAD03_01015</name>
</gene>
<keyword evidence="2" id="KW-1133">Transmembrane helix</keyword>
<keyword evidence="2" id="KW-0472">Membrane</keyword>
<dbReference type="Proteomes" id="UP000824141">
    <property type="component" value="Unassembled WGS sequence"/>
</dbReference>
<feature type="compositionally biased region" description="Low complexity" evidence="1">
    <location>
        <begin position="92"/>
        <end position="111"/>
    </location>
</feature>
<feature type="transmembrane region" description="Helical" evidence="2">
    <location>
        <begin position="121"/>
        <end position="144"/>
    </location>
</feature>